<reference evidence="1" key="1">
    <citation type="submission" date="2021-05" db="EMBL/GenBank/DDBJ databases">
        <authorList>
            <person name="Scholz U."/>
            <person name="Mascher M."/>
            <person name="Fiebig A."/>
        </authorList>
    </citation>
    <scope>NUCLEOTIDE SEQUENCE [LARGE SCALE GENOMIC DNA]</scope>
</reference>
<accession>A0ACD5T9L1</accession>
<sequence length="727" mass="79581">MIWAPGGDVPLGGVNPDWRDKPAVVDSADASAVLQGNFGAAEDSDMMVVVESGGMQREAESSMVQVQAIAAETVEFSDFATPHQHAEAESSEDGQRARFHLPPADSEDRFRVSDLVWAQLEGHPWWPGEIYDSSDASELALKHQKEDNHLVAFFGDGSFAWCDESQLMPFMENCSQMEKQGNSDAFTIAVNHALQELSRRILSATSCSCLPEELSDNGMSYVVENSGLKAGVTSSTVNKAEMLKHFSPESLLRYVKSLAFSPGKGGDLQDLVIACSQLMSFYRSKGCPDFASFQTGSGWGESGIDSSSTKNVMLGETVTNQVQPDHVKPKRGRGRPRKPKPDANLELMENEPIGKKSAKRRRAKRHHGVNPEDLLGDLCSTSAAPMDGSGTAIKVETTDHMQDAYWSGLSLHTIPIHSLKEANGKTRPRRRRRPTWRVSAPSSDLSPPVQNIQPGTLGHNREIQVIKRSIIHVDEKMVHEVKPTALVLIFGRSTDLPLEMDLIRMFSLYGPLKETETEVHRNTNTVKVVFKKRVDAERAFSAAGKFGSFGPSLRSFRLVDMPFSLISTTELNCPNLGPEESGLKVPAPRVSGITLDSAQVDIIHKADKGESVKKTSVEHAEMVKQAGQDEGTTERSLHAEDINKESPDVLSGTMQAEIVDEATKQSLVRVDAVVEASTDTMEVDNPDGDREQTSRPRDLRAQALTGYVAKQSVEDGYVFQGIEGVKS</sequence>
<dbReference type="Proteomes" id="UP001732700">
    <property type="component" value="Chromosome 1A"/>
</dbReference>
<evidence type="ECO:0000313" key="1">
    <source>
        <dbReference type="EnsemblPlants" id="AVESA.00010b.r2.1AG0015200.1.CDS"/>
    </source>
</evidence>
<keyword evidence="2" id="KW-1185">Reference proteome</keyword>
<evidence type="ECO:0000313" key="2">
    <source>
        <dbReference type="Proteomes" id="UP001732700"/>
    </source>
</evidence>
<dbReference type="EnsemblPlants" id="AVESA.00010b.r2.1AG0015200.1">
    <property type="protein sequence ID" value="AVESA.00010b.r2.1AG0015200.1.CDS"/>
    <property type="gene ID" value="AVESA.00010b.r2.1AG0015200"/>
</dbReference>
<name>A0ACD5T9L1_AVESA</name>
<organism evidence="1 2">
    <name type="scientific">Avena sativa</name>
    <name type="common">Oat</name>
    <dbReference type="NCBI Taxonomy" id="4498"/>
    <lineage>
        <taxon>Eukaryota</taxon>
        <taxon>Viridiplantae</taxon>
        <taxon>Streptophyta</taxon>
        <taxon>Embryophyta</taxon>
        <taxon>Tracheophyta</taxon>
        <taxon>Spermatophyta</taxon>
        <taxon>Magnoliopsida</taxon>
        <taxon>Liliopsida</taxon>
        <taxon>Poales</taxon>
        <taxon>Poaceae</taxon>
        <taxon>BOP clade</taxon>
        <taxon>Pooideae</taxon>
        <taxon>Poodae</taxon>
        <taxon>Poeae</taxon>
        <taxon>Poeae Chloroplast Group 1 (Aveneae type)</taxon>
        <taxon>Aveninae</taxon>
        <taxon>Avena</taxon>
    </lineage>
</organism>
<protein>
    <submittedName>
        <fullName evidence="1">Uncharacterized protein</fullName>
    </submittedName>
</protein>
<proteinExistence type="predicted"/>
<reference evidence="1" key="2">
    <citation type="submission" date="2025-09" db="UniProtKB">
        <authorList>
            <consortium name="EnsemblPlants"/>
        </authorList>
    </citation>
    <scope>IDENTIFICATION</scope>
</reference>